<dbReference type="PROSITE" id="PS50821">
    <property type="entry name" value="PAZ"/>
    <property type="match status" value="1"/>
</dbReference>
<feature type="domain" description="PAZ" evidence="9">
    <location>
        <begin position="342"/>
        <end position="453"/>
    </location>
</feature>
<dbReference type="GO" id="GO:0005737">
    <property type="term" value="C:cytoplasm"/>
    <property type="evidence" value="ECO:0007669"/>
    <property type="project" value="UniProtKB-SubCell"/>
</dbReference>
<evidence type="ECO:0000259" key="10">
    <source>
        <dbReference type="PROSITE" id="PS50822"/>
    </source>
</evidence>
<dbReference type="CDD" id="cd02845">
    <property type="entry name" value="PAZ_piwi_like"/>
    <property type="match status" value="1"/>
</dbReference>
<reference evidence="11" key="1">
    <citation type="submission" date="2021-06" db="EMBL/GenBank/DDBJ databases">
        <authorList>
            <person name="Hodson N. C."/>
            <person name="Mongue J. A."/>
            <person name="Jaron S. K."/>
        </authorList>
    </citation>
    <scope>NUCLEOTIDE SEQUENCE</scope>
</reference>
<dbReference type="Pfam" id="PF23278">
    <property type="entry name" value="Piwi_N"/>
    <property type="match status" value="1"/>
</dbReference>
<dbReference type="GO" id="GO:0003723">
    <property type="term" value="F:RNA binding"/>
    <property type="evidence" value="ECO:0007669"/>
    <property type="project" value="UniProtKB-KW"/>
</dbReference>
<dbReference type="InterPro" id="IPR003165">
    <property type="entry name" value="Piwi"/>
</dbReference>
<evidence type="ECO:0000256" key="1">
    <source>
        <dbReference type="ARBA" id="ARBA00004496"/>
    </source>
</evidence>
<evidence type="ECO:0000313" key="12">
    <source>
        <dbReference type="Proteomes" id="UP000708208"/>
    </source>
</evidence>
<organism evidence="11 12">
    <name type="scientific">Allacma fusca</name>
    <dbReference type="NCBI Taxonomy" id="39272"/>
    <lineage>
        <taxon>Eukaryota</taxon>
        <taxon>Metazoa</taxon>
        <taxon>Ecdysozoa</taxon>
        <taxon>Arthropoda</taxon>
        <taxon>Hexapoda</taxon>
        <taxon>Collembola</taxon>
        <taxon>Symphypleona</taxon>
        <taxon>Sminthuridae</taxon>
        <taxon>Allacma</taxon>
    </lineage>
</organism>
<feature type="compositionally biased region" description="Low complexity" evidence="8">
    <location>
        <begin position="133"/>
        <end position="146"/>
    </location>
</feature>
<evidence type="ECO:0000259" key="9">
    <source>
        <dbReference type="PROSITE" id="PS50821"/>
    </source>
</evidence>
<dbReference type="PROSITE" id="PS50822">
    <property type="entry name" value="PIWI"/>
    <property type="match status" value="1"/>
</dbReference>
<dbReference type="InterPro" id="IPR003100">
    <property type="entry name" value="PAZ_dom"/>
</dbReference>
<keyword evidence="12" id="KW-1185">Reference proteome</keyword>
<evidence type="ECO:0000256" key="4">
    <source>
        <dbReference type="ARBA" id="ARBA00022782"/>
    </source>
</evidence>
<feature type="region of interest" description="Disordered" evidence="8">
    <location>
        <begin position="56"/>
        <end position="97"/>
    </location>
</feature>
<dbReference type="GO" id="GO:0030154">
    <property type="term" value="P:cell differentiation"/>
    <property type="evidence" value="ECO:0007669"/>
    <property type="project" value="UniProtKB-KW"/>
</dbReference>
<dbReference type="Pfam" id="PF02170">
    <property type="entry name" value="PAZ"/>
    <property type="match status" value="1"/>
</dbReference>
<protein>
    <submittedName>
        <fullName evidence="11">Uncharacterized protein</fullName>
    </submittedName>
</protein>
<evidence type="ECO:0000256" key="6">
    <source>
        <dbReference type="ARBA" id="ARBA00023158"/>
    </source>
</evidence>
<dbReference type="EMBL" id="CAJVCH010363398">
    <property type="protein sequence ID" value="CAG7816195.1"/>
    <property type="molecule type" value="Genomic_DNA"/>
</dbReference>
<dbReference type="Pfam" id="PF02171">
    <property type="entry name" value="Piwi"/>
    <property type="match status" value="1"/>
</dbReference>
<comment type="subcellular location">
    <subcellularLocation>
        <location evidence="1">Cytoplasm</location>
    </subcellularLocation>
</comment>
<keyword evidence="4" id="KW-0221">Differentiation</keyword>
<accession>A0A8J2KJR2</accession>
<dbReference type="GO" id="GO:0140965">
    <property type="term" value="P:secondary piRNA processing"/>
    <property type="evidence" value="ECO:0007669"/>
    <property type="project" value="UniProtKB-ARBA"/>
</dbReference>
<dbReference type="FunFam" id="2.170.260.10:FF:000003">
    <property type="entry name" value="Piwi-like RNA-mediated gene silencing 2"/>
    <property type="match status" value="1"/>
</dbReference>
<dbReference type="Proteomes" id="UP000708208">
    <property type="component" value="Unassembled WGS sequence"/>
</dbReference>
<dbReference type="PANTHER" id="PTHR22891">
    <property type="entry name" value="EUKARYOTIC TRANSLATION INITIATION FACTOR 2C"/>
    <property type="match status" value="1"/>
</dbReference>
<evidence type="ECO:0000313" key="11">
    <source>
        <dbReference type="EMBL" id="CAG7816195.1"/>
    </source>
</evidence>
<keyword evidence="5" id="KW-0694">RNA-binding</keyword>
<evidence type="ECO:0000256" key="7">
    <source>
        <dbReference type="ARBA" id="ARBA00038291"/>
    </source>
</evidence>
<feature type="region of interest" description="Disordered" evidence="8">
    <location>
        <begin position="1"/>
        <end position="20"/>
    </location>
</feature>
<evidence type="ECO:0000256" key="8">
    <source>
        <dbReference type="SAM" id="MobiDB-lite"/>
    </source>
</evidence>
<dbReference type="OrthoDB" id="445936at2759"/>
<keyword evidence="2" id="KW-0217">Developmental protein</keyword>
<evidence type="ECO:0000256" key="3">
    <source>
        <dbReference type="ARBA" id="ARBA00022490"/>
    </source>
</evidence>
<keyword evidence="6" id="KW-0943">RNA-mediated gene silencing</keyword>
<dbReference type="CDD" id="cd04658">
    <property type="entry name" value="Piwi_piwi-like_Euk"/>
    <property type="match status" value="1"/>
</dbReference>
<keyword evidence="3" id="KW-0963">Cytoplasm</keyword>
<gene>
    <name evidence="11" type="ORF">AFUS01_LOCUS26825</name>
</gene>
<dbReference type="SMART" id="SM00950">
    <property type="entry name" value="Piwi"/>
    <property type="match status" value="1"/>
</dbReference>
<dbReference type="AlphaFoldDB" id="A0A8J2KJR2"/>
<evidence type="ECO:0000256" key="5">
    <source>
        <dbReference type="ARBA" id="ARBA00022884"/>
    </source>
</evidence>
<comment type="caution">
    <text evidence="11">The sequence shown here is derived from an EMBL/GenBank/DDBJ whole genome shotgun (WGS) entry which is preliminary data.</text>
</comment>
<name>A0A8J2KJR2_9HEXA</name>
<feature type="domain" description="Piwi" evidence="10">
    <location>
        <begin position="619"/>
        <end position="915"/>
    </location>
</feature>
<proteinExistence type="inferred from homology"/>
<comment type="similarity">
    <text evidence="7">Belongs to the argonaute family. Piwi subfamily.</text>
</comment>
<dbReference type="FunFam" id="3.30.420.10:FF:000014">
    <property type="entry name" value="Piwi-like RNA-mediated gene silencing 1"/>
    <property type="match status" value="1"/>
</dbReference>
<feature type="region of interest" description="Disordered" evidence="8">
    <location>
        <begin position="132"/>
        <end position="152"/>
    </location>
</feature>
<dbReference type="SMART" id="SM00949">
    <property type="entry name" value="PAZ"/>
    <property type="match status" value="1"/>
</dbReference>
<sequence>MEAGRGARGRGNRGVVRPAPVQASIPGEREISQGLEQVALETQVAVDSPVGLDSSIAEPFQRPVGRGTRGGAAGVGRARGRAVTNVPEPTPPGLPAGVQRAESTVVESNVYVKEEIATGVVAVVSAEREFETPVEPTPEARAAAPTLGGSESFTAPHIAKSGLEPVLRHGDKGSVIPIATNFIRVNLAENKGMYEYRVEFSPQTEATDLRKKAMYACNEVIGQTKTFDGQTLYLPHSLPTEVTEVSVPHPNDPSSMMLVKIKFIKRQSMLDSVQFYNVLMRRIQKELGNVEMGRNFYDARMTHQIPQHKLEIWPGVVTRIDEVEDGLMLCLDASHRVLRQDTVLDMWHQIKRSPGNVQEKFKEFIQGKLVLTRYNQTCHRIDDVTWELTPSSCFERKGEQVSFQEYYKKQYGLTISDSTQPMLVSRPKQRRNAKPEAKEHFITLIPEFCTMSGLSDEQISNFNVMKDVAQFTRVTPQQRVTALTQFIKNVKGCQKAREILSEWGLDFEDALVQINGRVIAAPNLEINQNFTMKPGKPDFSREATSNACYRPVGLRRYIVLCTRNDRAKADNMVRTYNQVCGALGIKTGSPGEVITVNGNTPKDFREALHEYIHPDKVQVVFVILPVPRDDLYSAVKKFCVVERPIPSQVVLSKTLNNEKRIRSVMQKIALQVNCKLGGALWALKIPMAAKIMFVGIDVYHDPKRKNPSVTAFVASMDTSCTSYYSRVIFQKPQQENVDSLIAVFVNALEEFRDINGTFPDRVLVFRDGVSDGQWDHVKETEVKQLTNGLGIALANEANKNCVFSFVVVQKRINERFFAFNGRQVDNPIPGFVLDNTVNRRYHYDFFIVSQLVRQGTVSPTHFIVLEDNSNIKPDLIQKFAFATTFMYFNWPGTIRVPAMCQYAHKLAFLTGQHVKAEPAASHSHHLYYLLLRIDKYGAMIRG</sequence>
<evidence type="ECO:0000256" key="2">
    <source>
        <dbReference type="ARBA" id="ARBA00022473"/>
    </source>
</evidence>